<gene>
    <name evidence="2" type="ORF">LMH87_001519</name>
</gene>
<feature type="region of interest" description="Disordered" evidence="1">
    <location>
        <begin position="1"/>
        <end position="26"/>
    </location>
</feature>
<dbReference type="RefSeq" id="XP_056049907.1">
    <property type="nucleotide sequence ID" value="XM_056192807.1"/>
</dbReference>
<evidence type="ECO:0000313" key="2">
    <source>
        <dbReference type="EMBL" id="KAJ4146966.1"/>
    </source>
</evidence>
<dbReference type="KEGG" id="amus:LMH87_001519"/>
<comment type="caution">
    <text evidence="2">The sequence shown here is derived from an EMBL/GenBank/DDBJ whole genome shotgun (WGS) entry which is preliminary data.</text>
</comment>
<keyword evidence="3" id="KW-1185">Reference proteome</keyword>
<dbReference type="EMBL" id="JAJHUN010000010">
    <property type="protein sequence ID" value="KAJ4146966.1"/>
    <property type="molecule type" value="Genomic_DNA"/>
</dbReference>
<evidence type="ECO:0000256" key="1">
    <source>
        <dbReference type="SAM" id="MobiDB-lite"/>
    </source>
</evidence>
<name>A0A9W8Q6X2_AKAMU</name>
<reference evidence="2" key="1">
    <citation type="journal article" date="2023" name="Access Microbiol">
        <title>De-novo genome assembly for Akanthomyces muscarius, a biocontrol agent of insect agricultural pests.</title>
        <authorList>
            <person name="Erdos Z."/>
            <person name="Studholme D.J."/>
            <person name="Raymond B."/>
            <person name="Sharma M."/>
        </authorList>
    </citation>
    <scope>NUCLEOTIDE SEQUENCE</scope>
    <source>
        <strain evidence="2">Ve6</strain>
    </source>
</reference>
<dbReference type="AlphaFoldDB" id="A0A9W8Q6X2"/>
<dbReference type="Proteomes" id="UP001144673">
    <property type="component" value="Chromosome 3"/>
</dbReference>
<protein>
    <submittedName>
        <fullName evidence="2">Uncharacterized protein</fullName>
    </submittedName>
</protein>
<dbReference type="GeneID" id="80888678"/>
<proteinExistence type="predicted"/>
<sequence length="136" mass="15187">MISLPWARHKRTASKAPLQNALPHTSTSSRINAITMSRTVHPINQLLNSNHGMIIVCEEEFGGQTGQKGGQSRQGNQSIALERFQPIDIGREDNDESLFALQKGHRVENSQTGKVWQLRQCCFLAERIILSPAPCR</sequence>
<organism evidence="2 3">
    <name type="scientific">Akanthomyces muscarius</name>
    <name type="common">Entomopathogenic fungus</name>
    <name type="synonym">Lecanicillium muscarium</name>
    <dbReference type="NCBI Taxonomy" id="2231603"/>
    <lineage>
        <taxon>Eukaryota</taxon>
        <taxon>Fungi</taxon>
        <taxon>Dikarya</taxon>
        <taxon>Ascomycota</taxon>
        <taxon>Pezizomycotina</taxon>
        <taxon>Sordariomycetes</taxon>
        <taxon>Hypocreomycetidae</taxon>
        <taxon>Hypocreales</taxon>
        <taxon>Cordycipitaceae</taxon>
        <taxon>Akanthomyces</taxon>
    </lineage>
</organism>
<accession>A0A9W8Q6X2</accession>
<evidence type="ECO:0000313" key="3">
    <source>
        <dbReference type="Proteomes" id="UP001144673"/>
    </source>
</evidence>